<evidence type="ECO:0000256" key="3">
    <source>
        <dbReference type="RuleBase" id="RU361235"/>
    </source>
</evidence>
<dbReference type="Proteomes" id="UP000184612">
    <property type="component" value="Unassembled WGS sequence"/>
</dbReference>
<keyword evidence="6" id="KW-1185">Reference proteome</keyword>
<dbReference type="EC" id="3.1.1.-" evidence="3"/>
<dbReference type="InterPro" id="IPR019826">
    <property type="entry name" value="Carboxylesterase_B_AS"/>
</dbReference>
<evidence type="ECO:0000313" key="6">
    <source>
        <dbReference type="Proteomes" id="UP000184612"/>
    </source>
</evidence>
<dbReference type="STRING" id="1121345.SAMN02745217_01557"/>
<dbReference type="AlphaFoldDB" id="A0A1M7Y5G7"/>
<dbReference type="InterPro" id="IPR050309">
    <property type="entry name" value="Type-B_Carboxylest/Lipase"/>
</dbReference>
<dbReference type="Gene3D" id="3.40.50.1820">
    <property type="entry name" value="alpha/beta hydrolase"/>
    <property type="match status" value="2"/>
</dbReference>
<dbReference type="SUPFAM" id="SSF53474">
    <property type="entry name" value="alpha/beta-Hydrolases"/>
    <property type="match status" value="1"/>
</dbReference>
<evidence type="ECO:0000313" key="5">
    <source>
        <dbReference type="EMBL" id="SHO47500.1"/>
    </source>
</evidence>
<evidence type="ECO:0000256" key="1">
    <source>
        <dbReference type="ARBA" id="ARBA00005964"/>
    </source>
</evidence>
<evidence type="ECO:0000259" key="4">
    <source>
        <dbReference type="Pfam" id="PF00135"/>
    </source>
</evidence>
<feature type="domain" description="Carboxylesterase type B" evidence="4">
    <location>
        <begin position="11"/>
        <end position="334"/>
    </location>
</feature>
<dbReference type="RefSeq" id="WP_175562012.1">
    <property type="nucleotide sequence ID" value="NZ_FRFD01000004.1"/>
</dbReference>
<dbReference type="InterPro" id="IPR029058">
    <property type="entry name" value="AB_hydrolase_fold"/>
</dbReference>
<feature type="domain" description="Carboxylesterase type B" evidence="4">
    <location>
        <begin position="348"/>
        <end position="429"/>
    </location>
</feature>
<dbReference type="PANTHER" id="PTHR11559">
    <property type="entry name" value="CARBOXYLESTERASE"/>
    <property type="match status" value="1"/>
</dbReference>
<accession>A0A1M7Y5G7</accession>
<sequence length="446" mass="49916">MVIFMILQTVTNYGKVDGVLSPMGFALYKGIPYAAPPVGELRFHPPVKPVSWDGVRVCDHFGNACLQPTPHTPDTFYGKEFYASGDYPPSLAEDCLYLNVWTPAKYVNDKLPVMLWIHGGAYECGYGHEIEFDGDEYCKRGIILVTINYRLGVFGFFAHPELSKESNGSSGNYGLMDQIAALNWVKENIKAFGGNPDNITVCGQSAGSRSVNALACSPLTKGLFERAICQSGSGLTNPFSTASLKEMEQRGLDFVACTNAGSFEEFKKMSGLELLNHYTKDYKNNPRFEKTGFHICTDGYVLPSSVEDCILKGLTHDIDYMTGSNSDEFLGTKQLLDGNLNWADIHIAAKRKPFFHYYFAHKLPGDREGAFHSAELWYMFGTIKRCWRPMTEKDLTLSGIMLDYWSAFAKYGSPRAPFLKSWTPYSKEAPLSMCFYDDSYGMECLK</sequence>
<keyword evidence="2 3" id="KW-0378">Hydrolase</keyword>
<dbReference type="InterPro" id="IPR019819">
    <property type="entry name" value="Carboxylesterase_B_CS"/>
</dbReference>
<reference evidence="5 6" key="1">
    <citation type="submission" date="2016-12" db="EMBL/GenBank/DDBJ databases">
        <authorList>
            <person name="Song W.-J."/>
            <person name="Kurnit D.M."/>
        </authorList>
    </citation>
    <scope>NUCLEOTIDE SEQUENCE [LARGE SCALE GENOMIC DNA]</scope>
    <source>
        <strain evidence="5 6">DSM 12503</strain>
    </source>
</reference>
<dbReference type="InterPro" id="IPR002018">
    <property type="entry name" value="CarbesteraseB"/>
</dbReference>
<name>A0A1M7Y5G7_9FIRM</name>
<protein>
    <recommendedName>
        <fullName evidence="3">Carboxylic ester hydrolase</fullName>
        <ecNumber evidence="3">3.1.1.-</ecNumber>
    </recommendedName>
</protein>
<dbReference type="Pfam" id="PF00135">
    <property type="entry name" value="COesterase"/>
    <property type="match status" value="2"/>
</dbReference>
<dbReference type="GO" id="GO:0016787">
    <property type="term" value="F:hydrolase activity"/>
    <property type="evidence" value="ECO:0007669"/>
    <property type="project" value="UniProtKB-KW"/>
</dbReference>
<proteinExistence type="inferred from homology"/>
<dbReference type="PROSITE" id="PS00122">
    <property type="entry name" value="CARBOXYLESTERASE_B_1"/>
    <property type="match status" value="1"/>
</dbReference>
<organism evidence="5 6">
    <name type="scientific">Anaerocolumna xylanovorans DSM 12503</name>
    <dbReference type="NCBI Taxonomy" id="1121345"/>
    <lineage>
        <taxon>Bacteria</taxon>
        <taxon>Bacillati</taxon>
        <taxon>Bacillota</taxon>
        <taxon>Clostridia</taxon>
        <taxon>Lachnospirales</taxon>
        <taxon>Lachnospiraceae</taxon>
        <taxon>Anaerocolumna</taxon>
    </lineage>
</organism>
<gene>
    <name evidence="5" type="ORF">SAMN02745217_01557</name>
</gene>
<comment type="similarity">
    <text evidence="1 3">Belongs to the type-B carboxylesterase/lipase family.</text>
</comment>
<dbReference type="PROSITE" id="PS00941">
    <property type="entry name" value="CARBOXYLESTERASE_B_2"/>
    <property type="match status" value="1"/>
</dbReference>
<dbReference type="EMBL" id="FRFD01000004">
    <property type="protein sequence ID" value="SHO47500.1"/>
    <property type="molecule type" value="Genomic_DNA"/>
</dbReference>
<evidence type="ECO:0000256" key="2">
    <source>
        <dbReference type="ARBA" id="ARBA00022801"/>
    </source>
</evidence>